<proteinExistence type="predicted"/>
<sequence length="159" mass="16055">MPLPGLAQDGGLPGGASQLQETYDDWQVTCSSQGERTLCAMAQSQIDGQSRQRVLAIEINAISGDGASGVLLLPFGLALAQPVALQVDEGAGTGPLAYRTCLPAGCLVPLAFDGGMVGALRAGTALKVAAIADGGKPADFSVSLKGFSKALDRVASLAR</sequence>
<dbReference type="Proteomes" id="UP000321062">
    <property type="component" value="Chromosome"/>
</dbReference>
<organism evidence="1 2">
    <name type="scientific">Paradevosia tibetensis</name>
    <dbReference type="NCBI Taxonomy" id="1447062"/>
    <lineage>
        <taxon>Bacteria</taxon>
        <taxon>Pseudomonadati</taxon>
        <taxon>Pseudomonadota</taxon>
        <taxon>Alphaproteobacteria</taxon>
        <taxon>Hyphomicrobiales</taxon>
        <taxon>Devosiaceae</taxon>
        <taxon>Paradevosia</taxon>
    </lineage>
</organism>
<dbReference type="KEGG" id="yti:FNA67_17880"/>
<dbReference type="AlphaFoldDB" id="A0A5B9DUH9"/>
<evidence type="ECO:0000313" key="1">
    <source>
        <dbReference type="EMBL" id="QEE22847.1"/>
    </source>
</evidence>
<evidence type="ECO:0000313" key="2">
    <source>
        <dbReference type="Proteomes" id="UP000321062"/>
    </source>
</evidence>
<dbReference type="OrthoDB" id="9814802at2"/>
<reference evidence="1 2" key="1">
    <citation type="journal article" date="2015" name="Int. J. Syst. Evol. Microbiol.">
        <title>Youhaiella tibetensis gen. nov., sp. nov., isolated from subsurface sediment.</title>
        <authorList>
            <person name="Wang Y.X."/>
            <person name="Huang F.Q."/>
            <person name="Nogi Y."/>
            <person name="Pang S.J."/>
            <person name="Wang P.K."/>
            <person name="Lv J."/>
        </authorList>
    </citation>
    <scope>NUCLEOTIDE SEQUENCE [LARGE SCALE GENOMIC DNA]</scope>
    <source>
        <strain evidence="2">fig4</strain>
    </source>
</reference>
<dbReference type="InterPro" id="IPR010642">
    <property type="entry name" value="Invasion_prot_B"/>
</dbReference>
<accession>A0A5B9DUH9</accession>
<gene>
    <name evidence="1" type="ORF">FNA67_17880</name>
</gene>
<dbReference type="Pfam" id="PF06776">
    <property type="entry name" value="IalB"/>
    <property type="match status" value="1"/>
</dbReference>
<keyword evidence="2" id="KW-1185">Reference proteome</keyword>
<protein>
    <submittedName>
        <fullName evidence="1">Invasion associated locus B family protein</fullName>
    </submittedName>
</protein>
<dbReference type="InterPro" id="IPR038696">
    <property type="entry name" value="IalB_sf"/>
</dbReference>
<dbReference type="Gene3D" id="2.60.40.1880">
    <property type="entry name" value="Invasion associated locus B (IalB) protein"/>
    <property type="match status" value="1"/>
</dbReference>
<dbReference type="EMBL" id="CP041690">
    <property type="protein sequence ID" value="QEE22847.1"/>
    <property type="molecule type" value="Genomic_DNA"/>
</dbReference>
<name>A0A5B9DUH9_9HYPH</name>